<feature type="domain" description="MIR" evidence="4">
    <location>
        <begin position="144"/>
        <end position="198"/>
    </location>
</feature>
<feature type="domain" description="MIR" evidence="4">
    <location>
        <begin position="88"/>
        <end position="143"/>
    </location>
</feature>
<protein>
    <submittedName>
        <fullName evidence="5">Stromal cell-derived factor 2</fullName>
    </submittedName>
</protein>
<comment type="caution">
    <text evidence="5">The sequence shown here is derived from an EMBL/GenBank/DDBJ whole genome shotgun (WGS) entry which is preliminary data.</text>
</comment>
<keyword evidence="6" id="KW-1185">Reference proteome</keyword>
<evidence type="ECO:0000313" key="5">
    <source>
        <dbReference type="EMBL" id="KAF0289276.1"/>
    </source>
</evidence>
<dbReference type="AlphaFoldDB" id="A0A6A4V3R2"/>
<dbReference type="SMART" id="SM00472">
    <property type="entry name" value="MIR"/>
    <property type="match status" value="3"/>
</dbReference>
<feature type="signal peptide" evidence="3">
    <location>
        <begin position="1"/>
        <end position="22"/>
    </location>
</feature>
<dbReference type="InterPro" id="IPR016093">
    <property type="entry name" value="MIR_motif"/>
</dbReference>
<dbReference type="InterPro" id="IPR036300">
    <property type="entry name" value="MIR_dom_sf"/>
</dbReference>
<evidence type="ECO:0000313" key="6">
    <source>
        <dbReference type="Proteomes" id="UP000440578"/>
    </source>
</evidence>
<organism evidence="5 6">
    <name type="scientific">Amphibalanus amphitrite</name>
    <name type="common">Striped barnacle</name>
    <name type="synonym">Balanus amphitrite</name>
    <dbReference type="NCBI Taxonomy" id="1232801"/>
    <lineage>
        <taxon>Eukaryota</taxon>
        <taxon>Metazoa</taxon>
        <taxon>Ecdysozoa</taxon>
        <taxon>Arthropoda</taxon>
        <taxon>Crustacea</taxon>
        <taxon>Multicrustacea</taxon>
        <taxon>Cirripedia</taxon>
        <taxon>Thoracica</taxon>
        <taxon>Thoracicalcarea</taxon>
        <taxon>Balanomorpha</taxon>
        <taxon>Balanoidea</taxon>
        <taxon>Balanidae</taxon>
        <taxon>Amphibalaninae</taxon>
        <taxon>Amphibalanus</taxon>
    </lineage>
</organism>
<evidence type="ECO:0000259" key="4">
    <source>
        <dbReference type="PROSITE" id="PS50919"/>
    </source>
</evidence>
<reference evidence="5 6" key="1">
    <citation type="submission" date="2019-07" db="EMBL/GenBank/DDBJ databases">
        <title>Draft genome assembly of a fouling barnacle, Amphibalanus amphitrite (Darwin, 1854): The first reference genome for Thecostraca.</title>
        <authorList>
            <person name="Kim W."/>
        </authorList>
    </citation>
    <scope>NUCLEOTIDE SEQUENCE [LARGE SCALE GENOMIC DNA]</scope>
    <source>
        <strain evidence="5">SNU_AA5</strain>
        <tissue evidence="5">Soma without cirri and trophi</tissue>
    </source>
</reference>
<accession>A0A6A4V3R2</accession>
<dbReference type="PROSITE" id="PS50919">
    <property type="entry name" value="MIR"/>
    <property type="match status" value="3"/>
</dbReference>
<evidence type="ECO:0000256" key="2">
    <source>
        <dbReference type="ARBA" id="ARBA00022737"/>
    </source>
</evidence>
<dbReference type="OrthoDB" id="5588846at2759"/>
<sequence length="216" mass="23712">MKSEGRHGFILFLVSCLSSAQGSITVDDVTCGSVVKLMNIAYKSRLHSHDVKYGSGSGQQSVTGVEDQDDVNSHWAIMGPTGKHCERGEPLECGTRLRLQHLTTKKFLHSHHFSSPLSRNQEISAFGNKGEGDSGDNWELVCSGDEWRRGDSVMLRHVDTGAYLSMSGHSFGRPIAGQMEVVGMSSPDTTCKWRVQEGVYIKPSSGHQHGTRHDEL</sequence>
<dbReference type="Pfam" id="PF02815">
    <property type="entry name" value="MIR"/>
    <property type="match status" value="1"/>
</dbReference>
<keyword evidence="2" id="KW-0677">Repeat</keyword>
<feature type="domain" description="MIR" evidence="4">
    <location>
        <begin position="26"/>
        <end position="80"/>
    </location>
</feature>
<dbReference type="EMBL" id="VIIS01002042">
    <property type="protein sequence ID" value="KAF0289276.1"/>
    <property type="molecule type" value="Genomic_DNA"/>
</dbReference>
<dbReference type="PANTHER" id="PTHR46809:SF2">
    <property type="entry name" value="GH21273P"/>
    <property type="match status" value="1"/>
</dbReference>
<keyword evidence="1 3" id="KW-0732">Signal</keyword>
<evidence type="ECO:0000256" key="1">
    <source>
        <dbReference type="ARBA" id="ARBA00022729"/>
    </source>
</evidence>
<gene>
    <name evidence="5" type="primary">SDF2</name>
    <name evidence="5" type="ORF">FJT64_001306</name>
</gene>
<feature type="chain" id="PRO_5025419298" evidence="3">
    <location>
        <begin position="23"/>
        <end position="216"/>
    </location>
</feature>
<dbReference type="SUPFAM" id="SSF82109">
    <property type="entry name" value="MIR domain"/>
    <property type="match status" value="1"/>
</dbReference>
<dbReference type="CDD" id="cd23293">
    <property type="entry name" value="beta-trefoil_MIR_SDF2_meta"/>
    <property type="match status" value="1"/>
</dbReference>
<dbReference type="Proteomes" id="UP000440578">
    <property type="component" value="Unassembled WGS sequence"/>
</dbReference>
<dbReference type="PANTHER" id="PTHR46809">
    <property type="entry name" value="STROMAL CELL-DERIVED FACTOR 2-LIKE PROTEIN"/>
    <property type="match status" value="1"/>
</dbReference>
<dbReference type="Gene3D" id="2.80.10.50">
    <property type="match status" value="1"/>
</dbReference>
<proteinExistence type="predicted"/>
<name>A0A6A4V3R2_AMPAM</name>
<evidence type="ECO:0000256" key="3">
    <source>
        <dbReference type="SAM" id="SignalP"/>
    </source>
</evidence>